<protein>
    <submittedName>
        <fullName evidence="1">Uncharacterized protein</fullName>
    </submittedName>
</protein>
<dbReference type="AlphaFoldDB" id="A0A1G2E5G1"/>
<dbReference type="Proteomes" id="UP000178721">
    <property type="component" value="Unassembled WGS sequence"/>
</dbReference>
<gene>
    <name evidence="1" type="ORF">A2654_01545</name>
</gene>
<comment type="caution">
    <text evidence="1">The sequence shown here is derived from an EMBL/GenBank/DDBJ whole genome shotgun (WGS) entry which is preliminary data.</text>
</comment>
<proteinExistence type="predicted"/>
<accession>A0A1G2E5G1</accession>
<name>A0A1G2E5G1_9BACT</name>
<organism evidence="1 2">
    <name type="scientific">Candidatus Nealsonbacteria bacterium RIFCSPHIGHO2_01_FULL_43_31</name>
    <dbReference type="NCBI Taxonomy" id="1801665"/>
    <lineage>
        <taxon>Bacteria</taxon>
        <taxon>Candidatus Nealsoniibacteriota</taxon>
    </lineage>
</organism>
<dbReference type="EMBL" id="MHMA01000009">
    <property type="protein sequence ID" value="OGZ20491.1"/>
    <property type="molecule type" value="Genomic_DNA"/>
</dbReference>
<reference evidence="1 2" key="1">
    <citation type="journal article" date="2016" name="Nat. Commun.">
        <title>Thousands of microbial genomes shed light on interconnected biogeochemical processes in an aquifer system.</title>
        <authorList>
            <person name="Anantharaman K."/>
            <person name="Brown C.T."/>
            <person name="Hug L.A."/>
            <person name="Sharon I."/>
            <person name="Castelle C.J."/>
            <person name="Probst A.J."/>
            <person name="Thomas B.C."/>
            <person name="Singh A."/>
            <person name="Wilkins M.J."/>
            <person name="Karaoz U."/>
            <person name="Brodie E.L."/>
            <person name="Williams K.H."/>
            <person name="Hubbard S.S."/>
            <person name="Banfield J.F."/>
        </authorList>
    </citation>
    <scope>NUCLEOTIDE SEQUENCE [LARGE SCALE GENOMIC DNA]</scope>
</reference>
<evidence type="ECO:0000313" key="2">
    <source>
        <dbReference type="Proteomes" id="UP000178721"/>
    </source>
</evidence>
<evidence type="ECO:0000313" key="1">
    <source>
        <dbReference type="EMBL" id="OGZ20491.1"/>
    </source>
</evidence>
<sequence>MAISKERKAEIAYAVLKREKIRDFQIRGLADANNVKKEIGQLAQETGIPKEELLEFAKEFMAEILRETEEKLQKISFSK</sequence>